<evidence type="ECO:0000256" key="1">
    <source>
        <dbReference type="SAM" id="MobiDB-lite"/>
    </source>
</evidence>
<sequence>MERLNSLRSSLSSKRLTTDSHEAGTISELVEIMSKEGENRGNTVRLRFRELPNRRRPRGFSGVENELGDGNISNKNACDSSGACEEKCGMSSIGSPGCSHRRISITASSNANTDHCRANIGRRKAVAKRNPCSPPTRKVSFKSESIDKYATCSSRKKLRTQTLKVKRRSVATPVSSVIPSKDHTGQPPLVSDFIKFLCNYDSKDTCIPNKEWFGIPHVLHGKSLPRSSQSSQPSSKSSKREQLNSNTMNSTANITVECSEQIKPKEHSWLRGVTIPRKFPHIEQPRFTCSAHDFLLENGFR</sequence>
<dbReference type="WBParaSite" id="TREG1_14110.2">
    <property type="protein sequence ID" value="TREG1_14110.2"/>
    <property type="gene ID" value="TREG1_14110"/>
</dbReference>
<dbReference type="Proteomes" id="UP000050795">
    <property type="component" value="Unassembled WGS sequence"/>
</dbReference>
<protein>
    <submittedName>
        <fullName evidence="3">Uncharacterized protein</fullName>
    </submittedName>
</protein>
<reference evidence="2" key="1">
    <citation type="submission" date="2022-06" db="EMBL/GenBank/DDBJ databases">
        <authorList>
            <person name="Berger JAMES D."/>
            <person name="Berger JAMES D."/>
        </authorList>
    </citation>
    <scope>NUCLEOTIDE SEQUENCE [LARGE SCALE GENOMIC DNA]</scope>
</reference>
<keyword evidence="2" id="KW-1185">Reference proteome</keyword>
<proteinExistence type="predicted"/>
<dbReference type="AlphaFoldDB" id="A0AA85JB30"/>
<feature type="region of interest" description="Disordered" evidence="1">
    <location>
        <begin position="1"/>
        <end position="20"/>
    </location>
</feature>
<accession>A0AA85JB30</accession>
<name>A0AA85JB30_TRIRE</name>
<feature type="compositionally biased region" description="Low complexity" evidence="1">
    <location>
        <begin position="225"/>
        <end position="236"/>
    </location>
</feature>
<feature type="region of interest" description="Disordered" evidence="1">
    <location>
        <begin position="223"/>
        <end position="250"/>
    </location>
</feature>
<reference evidence="3" key="2">
    <citation type="submission" date="2023-11" db="UniProtKB">
        <authorList>
            <consortium name="WormBaseParasite"/>
        </authorList>
    </citation>
    <scope>IDENTIFICATION</scope>
</reference>
<evidence type="ECO:0000313" key="3">
    <source>
        <dbReference type="WBParaSite" id="TREG1_14110.2"/>
    </source>
</evidence>
<feature type="compositionally biased region" description="Low complexity" evidence="1">
    <location>
        <begin position="1"/>
        <end position="15"/>
    </location>
</feature>
<evidence type="ECO:0000313" key="2">
    <source>
        <dbReference type="Proteomes" id="UP000050795"/>
    </source>
</evidence>
<organism evidence="2 3">
    <name type="scientific">Trichobilharzia regenti</name>
    <name type="common">Nasal bird schistosome</name>
    <dbReference type="NCBI Taxonomy" id="157069"/>
    <lineage>
        <taxon>Eukaryota</taxon>
        <taxon>Metazoa</taxon>
        <taxon>Spiralia</taxon>
        <taxon>Lophotrochozoa</taxon>
        <taxon>Platyhelminthes</taxon>
        <taxon>Trematoda</taxon>
        <taxon>Digenea</taxon>
        <taxon>Strigeidida</taxon>
        <taxon>Schistosomatoidea</taxon>
        <taxon>Schistosomatidae</taxon>
        <taxon>Trichobilharzia</taxon>
    </lineage>
</organism>